<proteinExistence type="predicted"/>
<reference evidence="1" key="2">
    <citation type="submission" date="2022-01" db="EMBL/GenBank/DDBJ databases">
        <authorList>
            <person name="Yamashiro T."/>
            <person name="Shiraishi A."/>
            <person name="Satake H."/>
            <person name="Nakayama K."/>
        </authorList>
    </citation>
    <scope>NUCLEOTIDE SEQUENCE</scope>
</reference>
<evidence type="ECO:0000313" key="2">
    <source>
        <dbReference type="Proteomes" id="UP001151760"/>
    </source>
</evidence>
<dbReference type="Proteomes" id="UP001151760">
    <property type="component" value="Unassembled WGS sequence"/>
</dbReference>
<organism evidence="1 2">
    <name type="scientific">Tanacetum coccineum</name>
    <dbReference type="NCBI Taxonomy" id="301880"/>
    <lineage>
        <taxon>Eukaryota</taxon>
        <taxon>Viridiplantae</taxon>
        <taxon>Streptophyta</taxon>
        <taxon>Embryophyta</taxon>
        <taxon>Tracheophyta</taxon>
        <taxon>Spermatophyta</taxon>
        <taxon>Magnoliopsida</taxon>
        <taxon>eudicotyledons</taxon>
        <taxon>Gunneridae</taxon>
        <taxon>Pentapetalae</taxon>
        <taxon>asterids</taxon>
        <taxon>campanulids</taxon>
        <taxon>Asterales</taxon>
        <taxon>Asteraceae</taxon>
        <taxon>Asteroideae</taxon>
        <taxon>Anthemideae</taxon>
        <taxon>Anthemidinae</taxon>
        <taxon>Tanacetum</taxon>
    </lineage>
</organism>
<accession>A0ABQ4WUQ6</accession>
<keyword evidence="2" id="KW-1185">Reference proteome</keyword>
<name>A0ABQ4WUQ6_9ASTR</name>
<dbReference type="EMBL" id="BQNB010008949">
    <property type="protein sequence ID" value="GJS56636.1"/>
    <property type="molecule type" value="Genomic_DNA"/>
</dbReference>
<evidence type="ECO:0000313" key="1">
    <source>
        <dbReference type="EMBL" id="GJS56636.1"/>
    </source>
</evidence>
<reference evidence="1" key="1">
    <citation type="journal article" date="2022" name="Int. J. Mol. Sci.">
        <title>Draft Genome of Tanacetum Coccineum: Genomic Comparison of Closely Related Tanacetum-Family Plants.</title>
        <authorList>
            <person name="Yamashiro T."/>
            <person name="Shiraishi A."/>
            <person name="Nakayama K."/>
            <person name="Satake H."/>
        </authorList>
    </citation>
    <scope>NUCLEOTIDE SEQUENCE</scope>
</reference>
<protein>
    <submittedName>
        <fullName evidence="1">Uncharacterized protein</fullName>
    </submittedName>
</protein>
<comment type="caution">
    <text evidence="1">The sequence shown here is derived from an EMBL/GenBank/DDBJ whole genome shotgun (WGS) entry which is preliminary data.</text>
</comment>
<feature type="non-terminal residue" evidence="1">
    <location>
        <position position="1"/>
    </location>
</feature>
<sequence>LNAPLDGGFATAKRTHCGVNHINKHPFVVLRRWRGGGMVTVARRCWWLSAGDGGDDEMMAAMEVVMYTVVRWWCDRDDVVKVAAVCGCWYGGSGGDRRWEMEASVLCRCGVDDDGGVAGIWPERG</sequence>
<gene>
    <name evidence="1" type="ORF">Tco_0629998</name>
</gene>